<protein>
    <recommendedName>
        <fullName evidence="2">PDZ domain-containing protein</fullName>
    </recommendedName>
</protein>
<dbReference type="PANTHER" id="PTHR22939:SF129">
    <property type="entry name" value="SERINE PROTEASE HTRA2, MITOCHONDRIAL"/>
    <property type="match status" value="1"/>
</dbReference>
<dbReference type="SUPFAM" id="SSF50156">
    <property type="entry name" value="PDZ domain-like"/>
    <property type="match status" value="2"/>
</dbReference>
<evidence type="ECO:0000256" key="1">
    <source>
        <dbReference type="ARBA" id="ARBA00010541"/>
    </source>
</evidence>
<organism evidence="3">
    <name type="scientific">marine sediment metagenome</name>
    <dbReference type="NCBI Taxonomy" id="412755"/>
    <lineage>
        <taxon>unclassified sequences</taxon>
        <taxon>metagenomes</taxon>
        <taxon>ecological metagenomes</taxon>
    </lineage>
</organism>
<feature type="non-terminal residue" evidence="3">
    <location>
        <position position="1"/>
    </location>
</feature>
<sequence length="222" mass="24356">KAWLGLDVIDVTPDVAARASLYRVEGAYVKSVAPGSPAQKADFAPGDVILSFNGRKIRTPKQFQNDLSGSEVGSEVYMCVAKDNHRVTVYAVPEERPPYLPAVTKTFPLVGIKVSEIAFGSERAERLQELGRPGGVLVEKVIPNSPAEKAELEEGDIIMSFESRPVRSLREFLSDLAGAQPGQTVSMCLMRAAYRKTIYVALTQNSRFSAIILHRQLCSFVR</sequence>
<dbReference type="InterPro" id="IPR036034">
    <property type="entry name" value="PDZ_sf"/>
</dbReference>
<dbReference type="Pfam" id="PF13180">
    <property type="entry name" value="PDZ_2"/>
    <property type="match status" value="2"/>
</dbReference>
<dbReference type="Gene3D" id="2.30.42.10">
    <property type="match status" value="2"/>
</dbReference>
<dbReference type="SMART" id="SM00228">
    <property type="entry name" value="PDZ"/>
    <property type="match status" value="2"/>
</dbReference>
<comment type="similarity">
    <text evidence="1">Belongs to the peptidase S1C family.</text>
</comment>
<dbReference type="PANTHER" id="PTHR22939">
    <property type="entry name" value="SERINE PROTEASE FAMILY S1C HTRA-RELATED"/>
    <property type="match status" value="1"/>
</dbReference>
<evidence type="ECO:0000259" key="2">
    <source>
        <dbReference type="PROSITE" id="PS50106"/>
    </source>
</evidence>
<comment type="caution">
    <text evidence="3">The sequence shown here is derived from an EMBL/GenBank/DDBJ whole genome shotgun (WGS) entry which is preliminary data.</text>
</comment>
<dbReference type="InterPro" id="IPR001478">
    <property type="entry name" value="PDZ"/>
</dbReference>
<reference evidence="3" key="1">
    <citation type="journal article" date="2014" name="Front. Microbiol.">
        <title>High frequency of phylogenetically diverse reductive dehalogenase-homologous genes in deep subseafloor sedimentary metagenomes.</title>
        <authorList>
            <person name="Kawai M."/>
            <person name="Futagami T."/>
            <person name="Toyoda A."/>
            <person name="Takaki Y."/>
            <person name="Nishi S."/>
            <person name="Hori S."/>
            <person name="Arai W."/>
            <person name="Tsubouchi T."/>
            <person name="Morono Y."/>
            <person name="Uchiyama I."/>
            <person name="Ito T."/>
            <person name="Fujiyama A."/>
            <person name="Inagaki F."/>
            <person name="Takami H."/>
        </authorList>
    </citation>
    <scope>NUCLEOTIDE SEQUENCE</scope>
    <source>
        <strain evidence="3">Expedition CK06-06</strain>
    </source>
</reference>
<name>X1I4B7_9ZZZZ</name>
<evidence type="ECO:0000313" key="3">
    <source>
        <dbReference type="EMBL" id="GAH77251.1"/>
    </source>
</evidence>
<proteinExistence type="inferred from homology"/>
<accession>X1I4B7</accession>
<dbReference type="PROSITE" id="PS50106">
    <property type="entry name" value="PDZ"/>
    <property type="match status" value="2"/>
</dbReference>
<dbReference type="EMBL" id="BARU01039035">
    <property type="protein sequence ID" value="GAH77251.1"/>
    <property type="molecule type" value="Genomic_DNA"/>
</dbReference>
<dbReference type="AlphaFoldDB" id="X1I4B7"/>
<gene>
    <name evidence="3" type="ORF">S03H2_60559</name>
</gene>
<feature type="domain" description="PDZ" evidence="2">
    <location>
        <begin position="1"/>
        <end position="58"/>
    </location>
</feature>
<feature type="domain" description="PDZ" evidence="2">
    <location>
        <begin position="109"/>
        <end position="169"/>
    </location>
</feature>